<accession>A0AAW9DIT5</accession>
<feature type="compositionally biased region" description="Basic and acidic residues" evidence="3">
    <location>
        <begin position="174"/>
        <end position="210"/>
    </location>
</feature>
<evidence type="ECO:0000259" key="4">
    <source>
        <dbReference type="Pfam" id="PF00005"/>
    </source>
</evidence>
<sequence>EVKADWAYVPQLQERSSLSGGEQVWKSIQEAFAQRPQLLILDEPTANLDQEHQEKLIKQIKRYRGSLLVVSHDRHFLNQIASHIWHLEEGSIQVYTGNYEAFVESRRARREGQQEAYEAYQKKVAQLKKAQKERQVKAQKMGKRKKGVSSSEWKVSAMMGSYDSQSKSMAKSAKQLEKRIERLEKVSQPRREAHIKMESKGALDTDLHRL</sequence>
<feature type="compositionally biased region" description="Low complexity" evidence="3">
    <location>
        <begin position="164"/>
        <end position="173"/>
    </location>
</feature>
<feature type="region of interest" description="Disordered" evidence="3">
    <location>
        <begin position="160"/>
        <end position="210"/>
    </location>
</feature>
<evidence type="ECO:0000313" key="6">
    <source>
        <dbReference type="EMBL" id="MDX5038922.1"/>
    </source>
</evidence>
<dbReference type="SUPFAM" id="SSF52540">
    <property type="entry name" value="P-loop containing nucleoside triphosphate hydrolases"/>
    <property type="match status" value="1"/>
</dbReference>
<gene>
    <name evidence="6" type="ORF">SHY70_11720</name>
</gene>
<keyword evidence="1" id="KW-0547">Nucleotide-binding</keyword>
<dbReference type="GO" id="GO:0016887">
    <property type="term" value="F:ATP hydrolysis activity"/>
    <property type="evidence" value="ECO:0007669"/>
    <property type="project" value="InterPro"/>
</dbReference>
<dbReference type="InterPro" id="IPR027417">
    <property type="entry name" value="P-loop_NTPase"/>
</dbReference>
<dbReference type="Pfam" id="PF12848">
    <property type="entry name" value="ABC_tran_Xtn"/>
    <property type="match status" value="1"/>
</dbReference>
<name>A0AAW9DIT5_STRSU</name>
<dbReference type="PANTHER" id="PTHR42855:SF2">
    <property type="entry name" value="DRUG RESISTANCE ABC TRANSPORTER,ATP-BINDING PROTEIN"/>
    <property type="match status" value="1"/>
</dbReference>
<feature type="non-terminal residue" evidence="6">
    <location>
        <position position="210"/>
    </location>
</feature>
<evidence type="ECO:0000256" key="3">
    <source>
        <dbReference type="SAM" id="MobiDB-lite"/>
    </source>
</evidence>
<organism evidence="6 7">
    <name type="scientific">Streptococcus suis</name>
    <dbReference type="NCBI Taxonomy" id="1307"/>
    <lineage>
        <taxon>Bacteria</taxon>
        <taxon>Bacillati</taxon>
        <taxon>Bacillota</taxon>
        <taxon>Bacilli</taxon>
        <taxon>Lactobacillales</taxon>
        <taxon>Streptococcaceae</taxon>
        <taxon>Streptococcus</taxon>
    </lineage>
</organism>
<evidence type="ECO:0000256" key="2">
    <source>
        <dbReference type="ARBA" id="ARBA00022840"/>
    </source>
</evidence>
<dbReference type="InterPro" id="IPR032781">
    <property type="entry name" value="ABC_tran_Xtn"/>
</dbReference>
<dbReference type="AlphaFoldDB" id="A0AAW9DIT5"/>
<dbReference type="GO" id="GO:0005524">
    <property type="term" value="F:ATP binding"/>
    <property type="evidence" value="ECO:0007669"/>
    <property type="project" value="UniProtKB-KW"/>
</dbReference>
<comment type="caution">
    <text evidence="6">The sequence shown here is derived from an EMBL/GenBank/DDBJ whole genome shotgun (WGS) entry which is preliminary data.</text>
</comment>
<reference evidence="6" key="1">
    <citation type="submission" date="2023-11" db="EMBL/GenBank/DDBJ databases">
        <title>Antimicrobial resistance in invasive Streptococcus suis isolated in Spain and the associated genetic mechanisms.</title>
        <authorList>
            <person name="Uruen C."/>
            <person name="Arenas J.A."/>
        </authorList>
    </citation>
    <scope>NUCLEOTIDE SEQUENCE</scope>
    <source>
        <strain evidence="6">Ss_70</strain>
    </source>
</reference>
<feature type="domain" description="ABC-transporter extension" evidence="5">
    <location>
        <begin position="85"/>
        <end position="195"/>
    </location>
</feature>
<proteinExistence type="predicted"/>
<feature type="domain" description="ABC transporter" evidence="4">
    <location>
        <begin position="13"/>
        <end position="46"/>
    </location>
</feature>
<protein>
    <submittedName>
        <fullName evidence="6">ATP-binding cassette domain-containing protein</fullName>
    </submittedName>
</protein>
<dbReference type="Gene3D" id="3.40.50.300">
    <property type="entry name" value="P-loop containing nucleotide triphosphate hydrolases"/>
    <property type="match status" value="1"/>
</dbReference>
<dbReference type="InterPro" id="IPR051309">
    <property type="entry name" value="ABCF_ATPase"/>
</dbReference>
<dbReference type="Proteomes" id="UP001270004">
    <property type="component" value="Unassembled WGS sequence"/>
</dbReference>
<dbReference type="PANTHER" id="PTHR42855">
    <property type="entry name" value="ABC TRANSPORTER ATP-BINDING SUBUNIT"/>
    <property type="match status" value="1"/>
</dbReference>
<evidence type="ECO:0000259" key="5">
    <source>
        <dbReference type="Pfam" id="PF12848"/>
    </source>
</evidence>
<dbReference type="EMBL" id="JAWWZK010000172">
    <property type="protein sequence ID" value="MDX5038922.1"/>
    <property type="molecule type" value="Genomic_DNA"/>
</dbReference>
<dbReference type="Pfam" id="PF00005">
    <property type="entry name" value="ABC_tran"/>
    <property type="match status" value="1"/>
</dbReference>
<feature type="non-terminal residue" evidence="6">
    <location>
        <position position="1"/>
    </location>
</feature>
<evidence type="ECO:0000313" key="7">
    <source>
        <dbReference type="Proteomes" id="UP001270004"/>
    </source>
</evidence>
<keyword evidence="2 6" id="KW-0067">ATP-binding</keyword>
<dbReference type="RefSeq" id="WP_319444448.1">
    <property type="nucleotide sequence ID" value="NZ_JAWWZK010000172.1"/>
</dbReference>
<evidence type="ECO:0000256" key="1">
    <source>
        <dbReference type="ARBA" id="ARBA00022741"/>
    </source>
</evidence>
<dbReference type="InterPro" id="IPR003439">
    <property type="entry name" value="ABC_transporter-like_ATP-bd"/>
</dbReference>